<gene>
    <name evidence="1" type="ORF">ZT1A5_G2978</name>
</gene>
<sequence>MSYSKFEMDKRRRQCEVGGWPQYQVGPVITYKLYLDTGLLGPEEYIFFDYDFVDHRFPNDIAIQCLTQEMHDRGPGQPLMLREICRAVMHDDKRSGEVGRLEVPQDLWDDATVSQLDEIALLAMVQIYRLARGWSSSVRREGGDGGGGGDSNVSSVMAGTAAVVANF</sequence>
<proteinExistence type="predicted"/>
<name>A0A1Y6LDV6_ZYMTR</name>
<dbReference type="Proteomes" id="UP000215453">
    <property type="component" value="Chromosome 2"/>
</dbReference>
<protein>
    <submittedName>
        <fullName evidence="1">Uncharacterized protein</fullName>
    </submittedName>
</protein>
<evidence type="ECO:0000313" key="2">
    <source>
        <dbReference type="Proteomes" id="UP000215453"/>
    </source>
</evidence>
<reference evidence="1 2" key="1">
    <citation type="submission" date="2016-10" db="EMBL/GenBank/DDBJ databases">
        <authorList>
            <person name="Varghese N."/>
        </authorList>
    </citation>
    <scope>NUCLEOTIDE SEQUENCE [LARGE SCALE GENOMIC DNA]</scope>
</reference>
<organism evidence="1 2">
    <name type="scientific">Zymoseptoria tritici ST99CH_1A5</name>
    <dbReference type="NCBI Taxonomy" id="1276529"/>
    <lineage>
        <taxon>Eukaryota</taxon>
        <taxon>Fungi</taxon>
        <taxon>Dikarya</taxon>
        <taxon>Ascomycota</taxon>
        <taxon>Pezizomycotina</taxon>
        <taxon>Dothideomycetes</taxon>
        <taxon>Dothideomycetidae</taxon>
        <taxon>Mycosphaerellales</taxon>
        <taxon>Mycosphaerellaceae</taxon>
        <taxon>Zymoseptoria</taxon>
    </lineage>
</organism>
<dbReference type="AlphaFoldDB" id="A0A1Y6LDV6"/>
<evidence type="ECO:0000313" key="1">
    <source>
        <dbReference type="EMBL" id="SMY21540.1"/>
    </source>
</evidence>
<dbReference type="EMBL" id="LT882677">
    <property type="protein sequence ID" value="SMY21540.1"/>
    <property type="molecule type" value="Genomic_DNA"/>
</dbReference>
<accession>A0A1Y6LDV6</accession>